<evidence type="ECO:0000313" key="2">
    <source>
        <dbReference type="EMBL" id="GES53013.1"/>
    </source>
</evidence>
<reference evidence="2 3" key="1">
    <citation type="journal article" date="2020" name="Genome Biol. Evol.">
        <title>Rhizobium dioscoreae sp. nov., a plant growth-promoting bacterium isolated from yam (Dioscorea species).</title>
        <authorList>
            <person name="Ouyabe M."/>
            <person name="Tanaka N."/>
            <person name="Shiwa Y."/>
            <person name="Fujita N."/>
            <person name="Kikuno H."/>
            <person name="Babil P."/>
            <person name="Shiwachi H."/>
        </authorList>
    </citation>
    <scope>NUCLEOTIDE SEQUENCE [LARGE SCALE GENOMIC DNA]</scope>
    <source>
        <strain evidence="2 3">S-93</strain>
    </source>
</reference>
<name>A0ABQ0ZBY2_9HYPH</name>
<protein>
    <submittedName>
        <fullName evidence="2">Uncharacterized protein</fullName>
    </submittedName>
</protein>
<evidence type="ECO:0000313" key="3">
    <source>
        <dbReference type="Proteomes" id="UP000390335"/>
    </source>
</evidence>
<evidence type="ECO:0000256" key="1">
    <source>
        <dbReference type="SAM" id="MobiDB-lite"/>
    </source>
</evidence>
<sequence>MRKGLLQCGGSGDVRNAEPATSPPNMLADHKGETVDFICEDCEILKWLKPSALLEQYGNQTMPSLPPLVAKSLGCKRTENAFYDRCKMHFHFSPGEWAKRMGYIDPREQKRGQLRFSDLSRWHRLYVHAAADGKTSSIVSDLRNRRERKP</sequence>
<organism evidence="2 3">
    <name type="scientific">Rhizobium dioscoreae</name>
    <dbReference type="NCBI Taxonomy" id="2653122"/>
    <lineage>
        <taxon>Bacteria</taxon>
        <taxon>Pseudomonadati</taxon>
        <taxon>Pseudomonadota</taxon>
        <taxon>Alphaproteobacteria</taxon>
        <taxon>Hyphomicrobiales</taxon>
        <taxon>Rhizobiaceae</taxon>
        <taxon>Rhizobium/Agrobacterium group</taxon>
        <taxon>Rhizobium</taxon>
    </lineage>
</organism>
<feature type="region of interest" description="Disordered" evidence="1">
    <location>
        <begin position="1"/>
        <end position="28"/>
    </location>
</feature>
<accession>A0ABQ0ZBY2</accession>
<dbReference type="EMBL" id="BLAJ01000012">
    <property type="protein sequence ID" value="GES53013.1"/>
    <property type="molecule type" value="Genomic_DNA"/>
</dbReference>
<comment type="caution">
    <text evidence="2">The sequence shown here is derived from an EMBL/GenBank/DDBJ whole genome shotgun (WGS) entry which is preliminary data.</text>
</comment>
<keyword evidence="3" id="KW-1185">Reference proteome</keyword>
<gene>
    <name evidence="2" type="ORF">RsS93_56270</name>
</gene>
<proteinExistence type="predicted"/>
<dbReference type="Proteomes" id="UP000390335">
    <property type="component" value="Unassembled WGS sequence"/>
</dbReference>